<dbReference type="InterPro" id="IPR014748">
    <property type="entry name" value="Enoyl-CoA_hydra_C"/>
</dbReference>
<sequence>MSSFLAIERRDNSVVVLTLNRPETRNALSGEDAINEIVDTLHTLGHDETTRAIVLTGAGSAFCAGGDLASLQALSETPGMKVRSRYRGGIQRIPLAFERLDVPVIAAVNGPAVGAGCDLACMCDIRIASTQARFAESFIRLGIIPGDGGAWFLPRAIALSHAYQMALTGETIDAEQALRWGLVSEVVEPDQLLARALRLADLMAANPLHALRLTKRLIREGQHARLDSLLEMSAAYQALAHQTDEHRGAVAGMRAKVSGRKA</sequence>
<dbReference type="EMBL" id="VLTJ01000004">
    <property type="protein sequence ID" value="TSH98611.1"/>
    <property type="molecule type" value="Genomic_DNA"/>
</dbReference>
<evidence type="ECO:0000256" key="2">
    <source>
        <dbReference type="ARBA" id="ARBA00023239"/>
    </source>
</evidence>
<dbReference type="Pfam" id="PF00378">
    <property type="entry name" value="ECH_1"/>
    <property type="match status" value="1"/>
</dbReference>
<dbReference type="SUPFAM" id="SSF52096">
    <property type="entry name" value="ClpP/crotonase"/>
    <property type="match status" value="1"/>
</dbReference>
<keyword evidence="4" id="KW-1185">Reference proteome</keyword>
<dbReference type="InterPro" id="IPR001753">
    <property type="entry name" value="Enoyl-CoA_hydra/iso"/>
</dbReference>
<protein>
    <submittedName>
        <fullName evidence="3">Crotonase/enoyl-CoA hydratase family protein</fullName>
    </submittedName>
</protein>
<reference evidence="3 4" key="1">
    <citation type="submission" date="2019-07" db="EMBL/GenBank/DDBJ databases">
        <title>Qingshengfaniella alkalisoli gen. nov., sp. nov., isolated from saline soil.</title>
        <authorList>
            <person name="Xu L."/>
            <person name="Huang X.-X."/>
            <person name="Sun J.-Q."/>
        </authorList>
    </citation>
    <scope>NUCLEOTIDE SEQUENCE [LARGE SCALE GENOMIC DNA]</scope>
    <source>
        <strain evidence="3 4">DSM 27279</strain>
    </source>
</reference>
<evidence type="ECO:0000313" key="4">
    <source>
        <dbReference type="Proteomes" id="UP000318405"/>
    </source>
</evidence>
<dbReference type="CDD" id="cd06558">
    <property type="entry name" value="crotonase-like"/>
    <property type="match status" value="1"/>
</dbReference>
<proteinExistence type="inferred from homology"/>
<dbReference type="PANTHER" id="PTHR11941:SF54">
    <property type="entry name" value="ENOYL-COA HYDRATASE, MITOCHONDRIAL"/>
    <property type="match status" value="1"/>
</dbReference>
<comment type="caution">
    <text evidence="3">The sequence shown here is derived from an EMBL/GenBank/DDBJ whole genome shotgun (WGS) entry which is preliminary data.</text>
</comment>
<dbReference type="GO" id="GO:0006635">
    <property type="term" value="P:fatty acid beta-oxidation"/>
    <property type="evidence" value="ECO:0007669"/>
    <property type="project" value="TreeGrafter"/>
</dbReference>
<dbReference type="Gene3D" id="1.10.12.10">
    <property type="entry name" value="Lyase 2-enoyl-coa Hydratase, Chain A, domain 2"/>
    <property type="match status" value="1"/>
</dbReference>
<evidence type="ECO:0000256" key="1">
    <source>
        <dbReference type="ARBA" id="ARBA00005254"/>
    </source>
</evidence>
<dbReference type="AlphaFoldDB" id="A0A556B098"/>
<evidence type="ECO:0000313" key="3">
    <source>
        <dbReference type="EMBL" id="TSH98611.1"/>
    </source>
</evidence>
<dbReference type="Proteomes" id="UP000318405">
    <property type="component" value="Unassembled WGS sequence"/>
</dbReference>
<gene>
    <name evidence="3" type="ORF">FOZ76_02340</name>
</gene>
<keyword evidence="2" id="KW-0456">Lyase</keyword>
<dbReference type="RefSeq" id="WP_143946518.1">
    <property type="nucleotide sequence ID" value="NZ_BAABMB010000001.1"/>
</dbReference>
<dbReference type="GO" id="GO:0016829">
    <property type="term" value="F:lyase activity"/>
    <property type="evidence" value="ECO:0007669"/>
    <property type="project" value="UniProtKB-KW"/>
</dbReference>
<dbReference type="PANTHER" id="PTHR11941">
    <property type="entry name" value="ENOYL-COA HYDRATASE-RELATED"/>
    <property type="match status" value="1"/>
</dbReference>
<dbReference type="Gene3D" id="3.90.226.10">
    <property type="entry name" value="2-enoyl-CoA Hydratase, Chain A, domain 1"/>
    <property type="match status" value="1"/>
</dbReference>
<organism evidence="3 4">
    <name type="scientific">Verticiella sediminum</name>
    <dbReference type="NCBI Taxonomy" id="1247510"/>
    <lineage>
        <taxon>Bacteria</taxon>
        <taxon>Pseudomonadati</taxon>
        <taxon>Pseudomonadota</taxon>
        <taxon>Betaproteobacteria</taxon>
        <taxon>Burkholderiales</taxon>
        <taxon>Alcaligenaceae</taxon>
        <taxon>Verticiella</taxon>
    </lineage>
</organism>
<comment type="similarity">
    <text evidence="1">Belongs to the enoyl-CoA hydratase/isomerase family.</text>
</comment>
<dbReference type="OrthoDB" id="8524220at2"/>
<dbReference type="InterPro" id="IPR029045">
    <property type="entry name" value="ClpP/crotonase-like_dom_sf"/>
</dbReference>
<dbReference type="NCBIfam" id="NF006699">
    <property type="entry name" value="PRK09245.1"/>
    <property type="match status" value="1"/>
</dbReference>
<accession>A0A556B098</accession>
<name>A0A556B098_9BURK</name>